<feature type="binding site" evidence="5">
    <location>
        <position position="223"/>
    </location>
    <ligand>
        <name>Mg(2+)</name>
        <dbReference type="ChEBI" id="CHEBI:18420"/>
        <label>2</label>
    </ligand>
</feature>
<feature type="binding site" evidence="5">
    <location>
        <position position="78"/>
    </location>
    <ligand>
        <name>5-phospho-alpha-D-ribose 1-diphosphate</name>
        <dbReference type="ChEBI" id="CHEBI:58017"/>
    </ligand>
</feature>
<feature type="binding site" evidence="5">
    <location>
        <position position="109"/>
    </location>
    <ligand>
        <name>anthranilate</name>
        <dbReference type="ChEBI" id="CHEBI:16567"/>
        <label>1</label>
    </ligand>
</feature>
<keyword evidence="9" id="KW-1185">Reference proteome</keyword>
<dbReference type="Gene3D" id="3.40.1030.10">
    <property type="entry name" value="Nucleoside phosphorylase/phosphoribosyltransferase catalytic domain"/>
    <property type="match status" value="1"/>
</dbReference>
<feature type="binding site" evidence="5">
    <location>
        <position position="224"/>
    </location>
    <ligand>
        <name>Mg(2+)</name>
        <dbReference type="ChEBI" id="CHEBI:18420"/>
        <label>2</label>
    </ligand>
</feature>
<dbReference type="NCBIfam" id="TIGR01245">
    <property type="entry name" value="trpD"/>
    <property type="match status" value="1"/>
</dbReference>
<dbReference type="InterPro" id="IPR035902">
    <property type="entry name" value="Nuc_phospho_transferase"/>
</dbReference>
<keyword evidence="5" id="KW-0028">Amino-acid biosynthesis</keyword>
<dbReference type="Pfam" id="PF02885">
    <property type="entry name" value="Glycos_trans_3N"/>
    <property type="match status" value="1"/>
</dbReference>
<name>A0ABT9VEE6_9BACI</name>
<dbReference type="Gene3D" id="1.20.970.10">
    <property type="entry name" value="Transferase, Pyrimidine Nucleoside Phosphorylase, Chain C"/>
    <property type="match status" value="1"/>
</dbReference>
<keyword evidence="5" id="KW-0460">Magnesium</keyword>
<evidence type="ECO:0000256" key="2">
    <source>
        <dbReference type="ARBA" id="ARBA00022679"/>
    </source>
</evidence>
<keyword evidence="2 5" id="KW-0808">Transferase</keyword>
<dbReference type="RefSeq" id="WP_306975739.1">
    <property type="nucleotide sequence ID" value="NZ_JAUSTQ010000004.1"/>
</dbReference>
<comment type="pathway">
    <text evidence="5">Amino-acid biosynthesis; L-tryptophan biosynthesis; L-tryptophan from chorismate: step 2/5.</text>
</comment>
<protein>
    <recommendedName>
        <fullName evidence="5">Anthranilate phosphoribosyltransferase</fullName>
        <ecNumber evidence="5">2.4.2.18</ecNumber>
    </recommendedName>
</protein>
<dbReference type="SUPFAM" id="SSF52418">
    <property type="entry name" value="Nucleoside phosphorylase/phosphoribosyltransferase catalytic domain"/>
    <property type="match status" value="1"/>
</dbReference>
<comment type="caution">
    <text evidence="8">The sequence shown here is derived from an EMBL/GenBank/DDBJ whole genome shotgun (WGS) entry which is preliminary data.</text>
</comment>
<dbReference type="EMBL" id="JAUSTQ010000004">
    <property type="protein sequence ID" value="MDQ0159339.1"/>
    <property type="molecule type" value="Genomic_DNA"/>
</dbReference>
<evidence type="ECO:0000313" key="9">
    <source>
        <dbReference type="Proteomes" id="UP001224359"/>
    </source>
</evidence>
<dbReference type="InterPro" id="IPR036320">
    <property type="entry name" value="Glycosyl_Trfase_fam3_N_dom_sf"/>
</dbReference>
<feature type="binding site" evidence="5">
    <location>
        <position position="164"/>
    </location>
    <ligand>
        <name>anthranilate</name>
        <dbReference type="ChEBI" id="CHEBI:16567"/>
        <label>2</label>
    </ligand>
</feature>
<evidence type="ECO:0000256" key="3">
    <source>
        <dbReference type="ARBA" id="ARBA00022822"/>
    </source>
</evidence>
<evidence type="ECO:0000256" key="1">
    <source>
        <dbReference type="ARBA" id="ARBA00022676"/>
    </source>
</evidence>
<comment type="similarity">
    <text evidence="5">Belongs to the anthranilate phosphoribosyltransferase family.</text>
</comment>
<dbReference type="InterPro" id="IPR017459">
    <property type="entry name" value="Glycosyl_Trfase_fam3_N_dom"/>
</dbReference>
<comment type="subunit">
    <text evidence="5">Homodimer.</text>
</comment>
<dbReference type="Proteomes" id="UP001224359">
    <property type="component" value="Unassembled WGS sequence"/>
</dbReference>
<feature type="binding site" evidence="5">
    <location>
        <position position="224"/>
    </location>
    <ligand>
        <name>Mg(2+)</name>
        <dbReference type="ChEBI" id="CHEBI:18420"/>
        <label>1</label>
    </ligand>
</feature>
<dbReference type="SUPFAM" id="SSF47648">
    <property type="entry name" value="Nucleoside phosphorylase/phosphoribosyltransferase N-terminal domain"/>
    <property type="match status" value="1"/>
</dbReference>
<feature type="binding site" evidence="5">
    <location>
        <position position="118"/>
    </location>
    <ligand>
        <name>5-phospho-alpha-D-ribose 1-diphosphate</name>
        <dbReference type="ChEBI" id="CHEBI:58017"/>
    </ligand>
</feature>
<reference evidence="8 9" key="1">
    <citation type="submission" date="2023-07" db="EMBL/GenBank/DDBJ databases">
        <title>Genomic Encyclopedia of Type Strains, Phase IV (KMG-IV): sequencing the most valuable type-strain genomes for metagenomic binning, comparative biology and taxonomic classification.</title>
        <authorList>
            <person name="Goeker M."/>
        </authorList>
    </citation>
    <scope>NUCLEOTIDE SEQUENCE [LARGE SCALE GENOMIC DNA]</scope>
    <source>
        <strain evidence="8 9">DSM 16460</strain>
    </source>
</reference>
<feature type="domain" description="Glycosyl transferase family 3 N-terminal" evidence="7">
    <location>
        <begin position="4"/>
        <end position="63"/>
    </location>
</feature>
<comment type="caution">
    <text evidence="5">Lacks conserved residue(s) required for the propagation of feature annotation.</text>
</comment>
<dbReference type="InterPro" id="IPR005940">
    <property type="entry name" value="Anthranilate_Pribosyl_Tfrase"/>
</dbReference>
<feature type="domain" description="Glycosyl transferase family 3" evidence="6">
    <location>
        <begin position="72"/>
        <end position="322"/>
    </location>
</feature>
<feature type="binding site" evidence="5">
    <location>
        <begin position="106"/>
        <end position="114"/>
    </location>
    <ligand>
        <name>5-phospho-alpha-D-ribose 1-diphosphate</name>
        <dbReference type="ChEBI" id="CHEBI:58017"/>
    </ligand>
</feature>
<accession>A0ABT9VEE6</accession>
<evidence type="ECO:0000256" key="4">
    <source>
        <dbReference type="ARBA" id="ARBA00023141"/>
    </source>
</evidence>
<gene>
    <name evidence="5" type="primary">trpD</name>
    <name evidence="8" type="ORF">J2S77_001303</name>
</gene>
<feature type="binding site" evidence="5">
    <location>
        <position position="90"/>
    </location>
    <ligand>
        <name>Mg(2+)</name>
        <dbReference type="ChEBI" id="CHEBI:18420"/>
        <label>1</label>
    </ligand>
</feature>
<dbReference type="PANTHER" id="PTHR43285">
    <property type="entry name" value="ANTHRANILATE PHOSPHORIBOSYLTRANSFERASE"/>
    <property type="match status" value="1"/>
</dbReference>
<comment type="cofactor">
    <cofactor evidence="5">
        <name>Mg(2+)</name>
        <dbReference type="ChEBI" id="CHEBI:18420"/>
    </cofactor>
    <text evidence="5">Binds 2 magnesium ions per monomer.</text>
</comment>
<dbReference type="PANTHER" id="PTHR43285:SF2">
    <property type="entry name" value="ANTHRANILATE PHOSPHORIBOSYLTRANSFERASE"/>
    <property type="match status" value="1"/>
</dbReference>
<organism evidence="8 9">
    <name type="scientific">Alkalibacillus salilacus</name>
    <dbReference type="NCBI Taxonomy" id="284582"/>
    <lineage>
        <taxon>Bacteria</taxon>
        <taxon>Bacillati</taxon>
        <taxon>Bacillota</taxon>
        <taxon>Bacilli</taxon>
        <taxon>Bacillales</taxon>
        <taxon>Bacillaceae</taxon>
        <taxon>Alkalibacillus</taxon>
    </lineage>
</organism>
<keyword evidence="4 5" id="KW-0057">Aromatic amino acid biosynthesis</keyword>
<feature type="binding site" evidence="5">
    <location>
        <begin position="81"/>
        <end position="82"/>
    </location>
    <ligand>
        <name>5-phospho-alpha-D-ribose 1-diphosphate</name>
        <dbReference type="ChEBI" id="CHEBI:58017"/>
    </ligand>
</feature>
<feature type="binding site" evidence="5">
    <location>
        <begin position="88"/>
        <end position="91"/>
    </location>
    <ligand>
        <name>5-phospho-alpha-D-ribose 1-diphosphate</name>
        <dbReference type="ChEBI" id="CHEBI:58017"/>
    </ligand>
</feature>
<keyword evidence="5" id="KW-0479">Metal-binding</keyword>
<feature type="binding site" evidence="5">
    <location>
        <position position="78"/>
    </location>
    <ligand>
        <name>anthranilate</name>
        <dbReference type="ChEBI" id="CHEBI:16567"/>
        <label>1</label>
    </ligand>
</feature>
<proteinExistence type="inferred from homology"/>
<evidence type="ECO:0000256" key="5">
    <source>
        <dbReference type="HAMAP-Rule" id="MF_00211"/>
    </source>
</evidence>
<dbReference type="InterPro" id="IPR000312">
    <property type="entry name" value="Glycosyl_Trfase_fam3"/>
</dbReference>
<keyword evidence="1 5" id="KW-0328">Glycosyltransferase</keyword>
<feature type="binding site" evidence="5">
    <location>
        <position position="86"/>
    </location>
    <ligand>
        <name>5-phospho-alpha-D-ribose 1-diphosphate</name>
        <dbReference type="ChEBI" id="CHEBI:58017"/>
    </ligand>
</feature>
<dbReference type="EC" id="2.4.2.18" evidence="5"/>
<dbReference type="GO" id="GO:0016757">
    <property type="term" value="F:glycosyltransferase activity"/>
    <property type="evidence" value="ECO:0007669"/>
    <property type="project" value="UniProtKB-KW"/>
</dbReference>
<evidence type="ECO:0000313" key="8">
    <source>
        <dbReference type="EMBL" id="MDQ0159339.1"/>
    </source>
</evidence>
<comment type="catalytic activity">
    <reaction evidence="5">
        <text>N-(5-phospho-beta-D-ribosyl)anthranilate + diphosphate = 5-phospho-alpha-D-ribose 1-diphosphate + anthranilate</text>
        <dbReference type="Rhea" id="RHEA:11768"/>
        <dbReference type="ChEBI" id="CHEBI:16567"/>
        <dbReference type="ChEBI" id="CHEBI:18277"/>
        <dbReference type="ChEBI" id="CHEBI:33019"/>
        <dbReference type="ChEBI" id="CHEBI:58017"/>
        <dbReference type="EC" id="2.4.2.18"/>
    </reaction>
</comment>
<dbReference type="Pfam" id="PF00591">
    <property type="entry name" value="Glycos_transf_3"/>
    <property type="match status" value="1"/>
</dbReference>
<evidence type="ECO:0000259" key="6">
    <source>
        <dbReference type="Pfam" id="PF00591"/>
    </source>
</evidence>
<sequence>MEQLQKLINGEKLTQTEMTSVAYQLFDEQTSESEIASVLTALKVRGESVEEITAIVEVLRDKAMPIQKHLADVTDNCGTGGDGAHTFNISTTSAFVLAGAGVKVAKHGNRSVSSRTGSADVLEELGVALDFTSDEVEHLIETNGIAFLFAPHVHHQLKRIMQVRKALNVPTIFNLIGPLTNPVALDTQFLGVYRRDMLMQMAAVLQRLGRKRSVVVNGAGHTDEATLAGENHFVLLDDGELIPFTLSPEDVGLNSYSNETIIGGDAKDNARILLDVLNGERGPYFETTLFNAGIGLFAANKTNSIREGVDLAREAIDSGKALAKLNHLTHFSEQRKRKGIS</sequence>
<keyword evidence="3 5" id="KW-0822">Tryptophan biosynthesis</keyword>
<evidence type="ECO:0000259" key="7">
    <source>
        <dbReference type="Pfam" id="PF02885"/>
    </source>
</evidence>
<comment type="function">
    <text evidence="5">Catalyzes the transfer of the phosphoribosyl group of 5-phosphorylribose-1-pyrophosphate (PRPP) to anthranilate to yield N-(5'-phosphoribosyl)-anthranilate (PRA).</text>
</comment>
<dbReference type="HAMAP" id="MF_00211">
    <property type="entry name" value="TrpD"/>
    <property type="match status" value="1"/>
</dbReference>